<organism evidence="9 10">
    <name type="scientific">Amanita thiersii Skay4041</name>
    <dbReference type="NCBI Taxonomy" id="703135"/>
    <lineage>
        <taxon>Eukaryota</taxon>
        <taxon>Fungi</taxon>
        <taxon>Dikarya</taxon>
        <taxon>Basidiomycota</taxon>
        <taxon>Agaricomycotina</taxon>
        <taxon>Agaricomycetes</taxon>
        <taxon>Agaricomycetidae</taxon>
        <taxon>Agaricales</taxon>
        <taxon>Pluteineae</taxon>
        <taxon>Amanitaceae</taxon>
        <taxon>Amanita</taxon>
    </lineage>
</organism>
<feature type="transmembrane region" description="Helical" evidence="8">
    <location>
        <begin position="242"/>
        <end position="264"/>
    </location>
</feature>
<dbReference type="PANTHER" id="PTHR33567">
    <property type="entry name" value="CHROMATE ION TRANSPORTER (EUROFUNG)"/>
    <property type="match status" value="1"/>
</dbReference>
<evidence type="ECO:0000256" key="5">
    <source>
        <dbReference type="ARBA" id="ARBA00022989"/>
    </source>
</evidence>
<protein>
    <recommendedName>
        <fullName evidence="11">Chromate transporter</fullName>
    </recommendedName>
</protein>
<evidence type="ECO:0000313" key="9">
    <source>
        <dbReference type="EMBL" id="PFH51369.1"/>
    </source>
</evidence>
<feature type="transmembrane region" description="Helical" evidence="8">
    <location>
        <begin position="162"/>
        <end position="193"/>
    </location>
</feature>
<dbReference type="AlphaFoldDB" id="A0A2A9NLF3"/>
<evidence type="ECO:0000256" key="1">
    <source>
        <dbReference type="ARBA" id="ARBA00004651"/>
    </source>
</evidence>
<feature type="transmembrane region" description="Helical" evidence="8">
    <location>
        <begin position="350"/>
        <end position="371"/>
    </location>
</feature>
<keyword evidence="3" id="KW-1003">Cell membrane</keyword>
<dbReference type="GO" id="GO:0005886">
    <property type="term" value="C:plasma membrane"/>
    <property type="evidence" value="ECO:0007669"/>
    <property type="project" value="UniProtKB-SubCell"/>
</dbReference>
<dbReference type="Proteomes" id="UP000242287">
    <property type="component" value="Unassembled WGS sequence"/>
</dbReference>
<comment type="subcellular location">
    <subcellularLocation>
        <location evidence="1">Cell membrane</location>
        <topology evidence="1">Multi-pass membrane protein</topology>
    </subcellularLocation>
</comment>
<evidence type="ECO:0000256" key="8">
    <source>
        <dbReference type="SAM" id="Phobius"/>
    </source>
</evidence>
<evidence type="ECO:0000256" key="7">
    <source>
        <dbReference type="SAM" id="MobiDB-lite"/>
    </source>
</evidence>
<evidence type="ECO:0000313" key="10">
    <source>
        <dbReference type="Proteomes" id="UP000242287"/>
    </source>
</evidence>
<keyword evidence="10" id="KW-1185">Reference proteome</keyword>
<dbReference type="EMBL" id="KZ301988">
    <property type="protein sequence ID" value="PFH51369.1"/>
    <property type="molecule type" value="Genomic_DNA"/>
</dbReference>
<dbReference type="Pfam" id="PF02417">
    <property type="entry name" value="Chromate_transp"/>
    <property type="match status" value="2"/>
</dbReference>
<evidence type="ECO:0000256" key="6">
    <source>
        <dbReference type="ARBA" id="ARBA00023136"/>
    </source>
</evidence>
<name>A0A2A9NLF3_9AGAR</name>
<evidence type="ECO:0000256" key="2">
    <source>
        <dbReference type="ARBA" id="ARBA00005262"/>
    </source>
</evidence>
<keyword evidence="4 8" id="KW-0812">Transmembrane</keyword>
<keyword evidence="6 8" id="KW-0472">Membrane</keyword>
<feature type="transmembrane region" description="Helical" evidence="8">
    <location>
        <begin position="276"/>
        <end position="299"/>
    </location>
</feature>
<feature type="transmembrane region" description="Helical" evidence="8">
    <location>
        <begin position="383"/>
        <end position="407"/>
    </location>
</feature>
<proteinExistence type="inferred from homology"/>
<dbReference type="GO" id="GO:0015109">
    <property type="term" value="F:chromate transmembrane transporter activity"/>
    <property type="evidence" value="ECO:0007669"/>
    <property type="project" value="InterPro"/>
</dbReference>
<comment type="similarity">
    <text evidence="2">Belongs to the chromate ion transporter (CHR) (TC 2.A.51) family.</text>
</comment>
<dbReference type="OrthoDB" id="2160638at2759"/>
<dbReference type="PIRSF" id="PIRSF004810">
    <property type="entry name" value="ChrA"/>
    <property type="match status" value="1"/>
</dbReference>
<dbReference type="InterPro" id="IPR014047">
    <property type="entry name" value="Chr_Tranpt_l_chain"/>
</dbReference>
<feature type="transmembrane region" description="Helical" evidence="8">
    <location>
        <begin position="446"/>
        <end position="464"/>
    </location>
</feature>
<evidence type="ECO:0008006" key="11">
    <source>
        <dbReference type="Google" id="ProtNLM"/>
    </source>
</evidence>
<dbReference type="STRING" id="703135.A0A2A9NLF3"/>
<reference evidence="9 10" key="1">
    <citation type="submission" date="2014-02" db="EMBL/GenBank/DDBJ databases">
        <title>Transposable element dynamics among asymbiotic and ectomycorrhizal Amanita fungi.</title>
        <authorList>
            <consortium name="DOE Joint Genome Institute"/>
            <person name="Hess J."/>
            <person name="Skrede I."/>
            <person name="Wolfe B."/>
            <person name="LaButti K."/>
            <person name="Ohm R.A."/>
            <person name="Grigoriev I.V."/>
            <person name="Pringle A."/>
        </authorList>
    </citation>
    <scope>NUCLEOTIDE SEQUENCE [LARGE SCALE GENOMIC DNA]</scope>
    <source>
        <strain evidence="9 10">SKay4041</strain>
    </source>
</reference>
<feature type="transmembrane region" description="Helical" evidence="8">
    <location>
        <begin position="87"/>
        <end position="107"/>
    </location>
</feature>
<dbReference type="InterPro" id="IPR003370">
    <property type="entry name" value="Chromate_transpt"/>
</dbReference>
<accession>A0A2A9NLF3</accession>
<feature type="compositionally biased region" description="Polar residues" evidence="7">
    <location>
        <begin position="205"/>
        <end position="220"/>
    </location>
</feature>
<feature type="region of interest" description="Disordered" evidence="7">
    <location>
        <begin position="203"/>
        <end position="232"/>
    </location>
</feature>
<dbReference type="PANTHER" id="PTHR33567:SF3">
    <property type="entry name" value="CHROMATE ION TRANSPORTER (EUROFUNG)"/>
    <property type="match status" value="1"/>
</dbReference>
<evidence type="ECO:0000256" key="3">
    <source>
        <dbReference type="ARBA" id="ARBA00022475"/>
    </source>
</evidence>
<keyword evidence="5 8" id="KW-1133">Transmembrane helix</keyword>
<sequence length="465" mass="50115">MVEGSEAVVGNSYVPLRTRLYRVFTRVFDLGFTAFGGPPVHIQIFHRRFVEGNAPWIDERTFQELFVITQALPGPGSTKLLFNIVQVYAGVLPAIVAFTLWSLPGAAVMYGLSLAVQRIGTTLPGPVYALLSGLNAATVGGIALSATQLARKAISDRLTRSIVLLGACAGLIYNALWYYPVLIVSGGLMTLIWDLRKSVRRQSRPDANTPSPHNEQNDAASSEVLERTEAQNSSVDTSRYSLSIPAGMLISILVIIAFLVLIILRGTLNAPPKVFALFTNMYIAGTLIFGGGPVVIPLLREYVVEPGWVSPRDFLLGLAIIQALPGPNFNFAVYLGSLALAGHVLSARSLLGALMGFIGIFTPGIVLSAGIQSVWHLIRDRRVVISLLRGMNAAAVGLVFTAVYRLWEVGYLTPDDSAGISLAKEPWWLAITATAYTSVEWFDVPIPLAIVGGGAAGLLWWDVVK</sequence>
<feature type="transmembrane region" description="Helical" evidence="8">
    <location>
        <begin position="127"/>
        <end position="150"/>
    </location>
</feature>
<gene>
    <name evidence="9" type="ORF">AMATHDRAFT_142625</name>
</gene>
<evidence type="ECO:0000256" key="4">
    <source>
        <dbReference type="ARBA" id="ARBA00022692"/>
    </source>
</evidence>